<dbReference type="GO" id="GO:0031177">
    <property type="term" value="F:phosphopantetheine binding"/>
    <property type="evidence" value="ECO:0007669"/>
    <property type="project" value="TreeGrafter"/>
</dbReference>
<dbReference type="EMBL" id="JAOB01000047">
    <property type="protein sequence ID" value="EUA33332.1"/>
    <property type="molecule type" value="Genomic_DNA"/>
</dbReference>
<feature type="domain" description="Carrier" evidence="6">
    <location>
        <begin position="35"/>
        <end position="111"/>
    </location>
</feature>
<evidence type="ECO:0000256" key="2">
    <source>
        <dbReference type="ARBA" id="ARBA00022450"/>
    </source>
</evidence>
<dbReference type="InterPro" id="IPR006162">
    <property type="entry name" value="Ppantetheine_attach_site"/>
</dbReference>
<dbReference type="GO" id="GO:0043041">
    <property type="term" value="P:amino acid activation for nonribosomal peptide biosynthetic process"/>
    <property type="evidence" value="ECO:0007669"/>
    <property type="project" value="TreeGrafter"/>
</dbReference>
<proteinExistence type="predicted"/>
<gene>
    <name evidence="7" type="ORF">I553_7742</name>
</gene>
<keyword evidence="3" id="KW-0597">Phosphoprotein</keyword>
<evidence type="ECO:0000256" key="3">
    <source>
        <dbReference type="ARBA" id="ARBA00022553"/>
    </source>
</evidence>
<comment type="caution">
    <text evidence="7">The sequence shown here is derived from an EMBL/GenBank/DDBJ whole genome shotgun (WGS) entry which is preliminary data.</text>
</comment>
<feature type="region of interest" description="Disordered" evidence="5">
    <location>
        <begin position="117"/>
        <end position="148"/>
    </location>
</feature>
<dbReference type="AlphaFoldDB" id="X8AN74"/>
<dbReference type="SUPFAM" id="SSF47336">
    <property type="entry name" value="ACP-like"/>
    <property type="match status" value="1"/>
</dbReference>
<keyword evidence="4" id="KW-0436">Ligase</keyword>
<name>X8AN74_MYCXE</name>
<dbReference type="GO" id="GO:0044550">
    <property type="term" value="P:secondary metabolite biosynthetic process"/>
    <property type="evidence" value="ECO:0007669"/>
    <property type="project" value="TreeGrafter"/>
</dbReference>
<dbReference type="GO" id="GO:0016874">
    <property type="term" value="F:ligase activity"/>
    <property type="evidence" value="ECO:0007669"/>
    <property type="project" value="UniProtKB-KW"/>
</dbReference>
<dbReference type="PATRIC" id="fig|1299334.3.peg.5118"/>
<dbReference type="GO" id="GO:0000036">
    <property type="term" value="F:acyl carrier activity"/>
    <property type="evidence" value="ECO:0007669"/>
    <property type="project" value="TreeGrafter"/>
</dbReference>
<protein>
    <submittedName>
        <fullName evidence="7">Phosphopantetheine attachment site family protein</fullName>
    </submittedName>
</protein>
<evidence type="ECO:0000256" key="5">
    <source>
        <dbReference type="SAM" id="MobiDB-lite"/>
    </source>
</evidence>
<evidence type="ECO:0000256" key="4">
    <source>
        <dbReference type="ARBA" id="ARBA00022598"/>
    </source>
</evidence>
<keyword evidence="2" id="KW-0596">Phosphopantetheine</keyword>
<evidence type="ECO:0000256" key="1">
    <source>
        <dbReference type="ARBA" id="ARBA00001957"/>
    </source>
</evidence>
<evidence type="ECO:0000259" key="6">
    <source>
        <dbReference type="PROSITE" id="PS50075"/>
    </source>
</evidence>
<dbReference type="PROSITE" id="PS50075">
    <property type="entry name" value="CARRIER"/>
    <property type="match status" value="1"/>
</dbReference>
<dbReference type="GO" id="GO:0005737">
    <property type="term" value="C:cytoplasm"/>
    <property type="evidence" value="ECO:0007669"/>
    <property type="project" value="TreeGrafter"/>
</dbReference>
<comment type="cofactor">
    <cofactor evidence="1">
        <name>pantetheine 4'-phosphate</name>
        <dbReference type="ChEBI" id="CHEBI:47942"/>
    </cofactor>
</comment>
<dbReference type="Gene3D" id="3.40.50.1820">
    <property type="entry name" value="alpha/beta hydrolase"/>
    <property type="match status" value="1"/>
</dbReference>
<dbReference type="InterPro" id="IPR036736">
    <property type="entry name" value="ACP-like_sf"/>
</dbReference>
<evidence type="ECO:0000313" key="7">
    <source>
        <dbReference type="EMBL" id="EUA33332.1"/>
    </source>
</evidence>
<organism evidence="7">
    <name type="scientific">Mycobacterium xenopi 4042</name>
    <dbReference type="NCBI Taxonomy" id="1299334"/>
    <lineage>
        <taxon>Bacteria</taxon>
        <taxon>Bacillati</taxon>
        <taxon>Actinomycetota</taxon>
        <taxon>Actinomycetes</taxon>
        <taxon>Mycobacteriales</taxon>
        <taxon>Mycobacteriaceae</taxon>
        <taxon>Mycobacterium</taxon>
    </lineage>
</organism>
<reference evidence="7" key="1">
    <citation type="submission" date="2014-01" db="EMBL/GenBank/DDBJ databases">
        <authorList>
            <person name="Brown-Elliot B."/>
            <person name="Wallace R."/>
            <person name="Lenaerts A."/>
            <person name="Ordway D."/>
            <person name="DeGroote M.A."/>
            <person name="Parker T."/>
            <person name="Sizemore C."/>
            <person name="Tallon L.J."/>
            <person name="Sadzewicz L.K."/>
            <person name="Sengamalay N."/>
            <person name="Fraser C.M."/>
            <person name="Hine E."/>
            <person name="Shefchek K.A."/>
            <person name="Das S.P."/>
            <person name="Tettelin H."/>
        </authorList>
    </citation>
    <scope>NUCLEOTIDE SEQUENCE [LARGE SCALE GENOMIC DNA]</scope>
    <source>
        <strain evidence="7">4042</strain>
    </source>
</reference>
<dbReference type="InterPro" id="IPR009081">
    <property type="entry name" value="PP-bd_ACP"/>
</dbReference>
<accession>X8AN74</accession>
<dbReference type="PANTHER" id="PTHR45527">
    <property type="entry name" value="NONRIBOSOMAL PEPTIDE SYNTHETASE"/>
    <property type="match status" value="1"/>
</dbReference>
<dbReference type="FunFam" id="1.10.1200.10:FF:000016">
    <property type="entry name" value="Non-ribosomal peptide synthase"/>
    <property type="match status" value="1"/>
</dbReference>
<dbReference type="PANTHER" id="PTHR45527:SF10">
    <property type="entry name" value="PYOCHELIN SYNTHASE PCHF"/>
    <property type="match status" value="1"/>
</dbReference>
<dbReference type="Pfam" id="PF00550">
    <property type="entry name" value="PP-binding"/>
    <property type="match status" value="1"/>
</dbReference>
<dbReference type="InterPro" id="IPR029058">
    <property type="entry name" value="AB_hydrolase_fold"/>
</dbReference>
<sequence>MEHIPFTAGGKIDRRAVADKLAASVASAAAPGRRAASTPAEAALAAIIGEVLGVEDVGVDDDFFALGGDSVSATAAIARIRTWLDAPSAMVADMFAARTASGLAACSAVARRVRAPRQRRRNLPRSCPHGRAGSLVALRSPGMAHDRR</sequence>
<dbReference type="PROSITE" id="PS00012">
    <property type="entry name" value="PHOSPHOPANTETHEINE"/>
    <property type="match status" value="1"/>
</dbReference>